<dbReference type="RefSeq" id="WP_203657407.1">
    <property type="nucleotide sequence ID" value="NZ_BAAAZM010000006.1"/>
</dbReference>
<dbReference type="PANTHER" id="PTHR43649">
    <property type="entry name" value="ARABINOSE-BINDING PROTEIN-RELATED"/>
    <property type="match status" value="1"/>
</dbReference>
<dbReference type="AlphaFoldDB" id="A0A8J3J774"/>
<reference evidence="2" key="1">
    <citation type="submission" date="2021-01" db="EMBL/GenBank/DDBJ databases">
        <title>Whole genome shotgun sequence of Actinocatenispora rupis NBRC 107355.</title>
        <authorList>
            <person name="Komaki H."/>
            <person name="Tamura T."/>
        </authorList>
    </citation>
    <scope>NUCLEOTIDE SEQUENCE</scope>
    <source>
        <strain evidence="2">NBRC 107355</strain>
    </source>
</reference>
<sequence length="431" mass="46064">MDLSRRSFLAATGLGALGLASTALTAGCSTDGGAEASASGPVEGEITVLTPMYQGATGKQLLEGTLLKQFHKKYPKATVKVDYTDYNSLNEKITTGLAGGLLPDVLMIGVGWVPPFAYKKVLAPLPDSAGTKYDYQPRVLAPSKYDGKLYALPVVLDARVVAYRKDHFEAAGIKAPPKDWTELRAIAKELAQAKGGKVTRAGFDPFSIDLRQCWENFVFANGGRLFDESGRKVLFDDDRGVEALQLFLDVVKDKVADPSFAPAAGQPSTLQQGRASMMMTDTALWLNMQQQTPELIDEDKVGMFVLRNTDAAMLQGGTLGCVSAHSQHRAAAQALVEFLATPDAVLPAAEQRGSVPGISSLRDSAYVKKNKLVDFALSNLDKSVSEGGTPAWMEIREKVKPTLQTAVVGQRTAKQAIGDLASVAKAAIGRL</sequence>
<proteinExistence type="predicted"/>
<dbReference type="InterPro" id="IPR006311">
    <property type="entry name" value="TAT_signal"/>
</dbReference>
<accession>A0A8J3J774</accession>
<evidence type="ECO:0000313" key="3">
    <source>
        <dbReference type="Proteomes" id="UP000612808"/>
    </source>
</evidence>
<comment type="caution">
    <text evidence="2">The sequence shown here is derived from an EMBL/GenBank/DDBJ whole genome shotgun (WGS) entry which is preliminary data.</text>
</comment>
<name>A0A8J3J774_9ACTN</name>
<dbReference type="SUPFAM" id="SSF53850">
    <property type="entry name" value="Periplasmic binding protein-like II"/>
    <property type="match status" value="1"/>
</dbReference>
<keyword evidence="3" id="KW-1185">Reference proteome</keyword>
<organism evidence="2 3">
    <name type="scientific">Actinocatenispora rupis</name>
    <dbReference type="NCBI Taxonomy" id="519421"/>
    <lineage>
        <taxon>Bacteria</taxon>
        <taxon>Bacillati</taxon>
        <taxon>Actinomycetota</taxon>
        <taxon>Actinomycetes</taxon>
        <taxon>Micromonosporales</taxon>
        <taxon>Micromonosporaceae</taxon>
        <taxon>Actinocatenispora</taxon>
    </lineage>
</organism>
<feature type="chain" id="PRO_5035228985" evidence="1">
    <location>
        <begin position="26"/>
        <end position="431"/>
    </location>
</feature>
<dbReference type="InterPro" id="IPR050490">
    <property type="entry name" value="Bact_solute-bd_prot1"/>
</dbReference>
<dbReference type="CDD" id="cd14748">
    <property type="entry name" value="PBP2_UgpB"/>
    <property type="match status" value="1"/>
</dbReference>
<dbReference type="PROSITE" id="PS51257">
    <property type="entry name" value="PROKAR_LIPOPROTEIN"/>
    <property type="match status" value="1"/>
</dbReference>
<gene>
    <name evidence="2" type="ORF">Aru02nite_23010</name>
</gene>
<evidence type="ECO:0000313" key="2">
    <source>
        <dbReference type="EMBL" id="GID11412.1"/>
    </source>
</evidence>
<dbReference type="Proteomes" id="UP000612808">
    <property type="component" value="Unassembled WGS sequence"/>
</dbReference>
<dbReference type="InterPro" id="IPR006059">
    <property type="entry name" value="SBP"/>
</dbReference>
<dbReference type="EMBL" id="BOMB01000012">
    <property type="protein sequence ID" value="GID11412.1"/>
    <property type="molecule type" value="Genomic_DNA"/>
</dbReference>
<protein>
    <submittedName>
        <fullName evidence="2">ABC transporter substrate-binding protein</fullName>
    </submittedName>
</protein>
<dbReference type="PROSITE" id="PS51318">
    <property type="entry name" value="TAT"/>
    <property type="match status" value="1"/>
</dbReference>
<evidence type="ECO:0000256" key="1">
    <source>
        <dbReference type="SAM" id="SignalP"/>
    </source>
</evidence>
<dbReference type="PANTHER" id="PTHR43649:SF12">
    <property type="entry name" value="DIACETYLCHITOBIOSE BINDING PROTEIN DASA"/>
    <property type="match status" value="1"/>
</dbReference>
<dbReference type="Pfam" id="PF01547">
    <property type="entry name" value="SBP_bac_1"/>
    <property type="match status" value="1"/>
</dbReference>
<keyword evidence="1" id="KW-0732">Signal</keyword>
<feature type="signal peptide" evidence="1">
    <location>
        <begin position="1"/>
        <end position="25"/>
    </location>
</feature>
<dbReference type="Gene3D" id="3.40.190.10">
    <property type="entry name" value="Periplasmic binding protein-like II"/>
    <property type="match status" value="2"/>
</dbReference>